<proteinExistence type="predicted"/>
<accession>A0ABN6SH61</accession>
<evidence type="ECO:0000256" key="1">
    <source>
        <dbReference type="PROSITE-ProRule" id="PRU01076"/>
    </source>
</evidence>
<dbReference type="Pfam" id="PF04014">
    <property type="entry name" value="MazE_antitoxin"/>
    <property type="match status" value="1"/>
</dbReference>
<dbReference type="InterPro" id="IPR037914">
    <property type="entry name" value="SpoVT-AbrB_sf"/>
</dbReference>
<keyword evidence="4" id="KW-1185">Reference proteome</keyword>
<evidence type="ECO:0000313" key="4">
    <source>
        <dbReference type="Proteomes" id="UP001321748"/>
    </source>
</evidence>
<protein>
    <recommendedName>
        <fullName evidence="2">SpoVT-AbrB domain-containing protein</fullName>
    </recommendedName>
</protein>
<dbReference type="Proteomes" id="UP001321748">
    <property type="component" value="Chromosome"/>
</dbReference>
<sequence>MPTVTVSSWGNSKGIRLPKSLREQAGIETGSLLDAVYTDGSIILTPLGEQSRSVGSYTVPSIQALFADYDELPNRQEWNTGAPTGLESI</sequence>
<dbReference type="Gene3D" id="2.10.260.10">
    <property type="match status" value="1"/>
</dbReference>
<evidence type="ECO:0000259" key="2">
    <source>
        <dbReference type="PROSITE" id="PS51740"/>
    </source>
</evidence>
<gene>
    <name evidence="3" type="ORF">KIMH_14730</name>
</gene>
<dbReference type="EMBL" id="AP026800">
    <property type="protein sequence ID" value="BDR55362.1"/>
    <property type="molecule type" value="Genomic_DNA"/>
</dbReference>
<dbReference type="PROSITE" id="PS51740">
    <property type="entry name" value="SPOVT_ABRB"/>
    <property type="match status" value="1"/>
</dbReference>
<evidence type="ECO:0000313" key="3">
    <source>
        <dbReference type="EMBL" id="BDR55362.1"/>
    </source>
</evidence>
<feature type="domain" description="SpoVT-AbrB" evidence="2">
    <location>
        <begin position="4"/>
        <end position="49"/>
    </location>
</feature>
<organism evidence="3 4">
    <name type="scientific">Bombiscardovia apis</name>
    <dbReference type="NCBI Taxonomy" id="2932182"/>
    <lineage>
        <taxon>Bacteria</taxon>
        <taxon>Bacillati</taxon>
        <taxon>Actinomycetota</taxon>
        <taxon>Actinomycetes</taxon>
        <taxon>Bifidobacteriales</taxon>
        <taxon>Bifidobacteriaceae</taxon>
        <taxon>Bombiscardovia</taxon>
    </lineage>
</organism>
<dbReference type="SUPFAM" id="SSF89447">
    <property type="entry name" value="AbrB/MazE/MraZ-like"/>
    <property type="match status" value="1"/>
</dbReference>
<dbReference type="SMART" id="SM00966">
    <property type="entry name" value="SpoVT_AbrB"/>
    <property type="match status" value="1"/>
</dbReference>
<keyword evidence="1" id="KW-0238">DNA-binding</keyword>
<name>A0ABN6SH61_9BIFI</name>
<reference evidence="3 4" key="1">
    <citation type="journal article" date="2023" name="Microbiol. Spectr.">
        <title>Symbiosis of Carpenter Bees with Uncharacterized Lactic Acid Bacteria Showing NAD Auxotrophy.</title>
        <authorList>
            <person name="Kawasaki S."/>
            <person name="Ozawa K."/>
            <person name="Mori T."/>
            <person name="Yamamoto A."/>
            <person name="Ito M."/>
            <person name="Ohkuma M."/>
            <person name="Sakamoto M."/>
            <person name="Matsutani M."/>
        </authorList>
    </citation>
    <scope>NUCLEOTIDE SEQUENCE [LARGE SCALE GENOMIC DNA]</scope>
    <source>
        <strain evidence="3 4">KimH</strain>
    </source>
</reference>
<dbReference type="InterPro" id="IPR007159">
    <property type="entry name" value="SpoVT-AbrB_dom"/>
</dbReference>